<evidence type="ECO:0000256" key="1">
    <source>
        <dbReference type="SAM" id="Phobius"/>
    </source>
</evidence>
<feature type="transmembrane region" description="Helical" evidence="1">
    <location>
        <begin position="122"/>
        <end position="142"/>
    </location>
</feature>
<dbReference type="Proteomes" id="UP000233425">
    <property type="component" value="Unassembled WGS sequence"/>
</dbReference>
<dbReference type="GO" id="GO:0030436">
    <property type="term" value="P:asexual sporulation"/>
    <property type="evidence" value="ECO:0007669"/>
    <property type="project" value="InterPro"/>
</dbReference>
<comment type="caution">
    <text evidence="2">The sequence shown here is derived from an EMBL/GenBank/DDBJ whole genome shotgun (WGS) entry which is preliminary data.</text>
</comment>
<protein>
    <submittedName>
        <fullName evidence="2">Sigma-E processing peptidase SpoIIGA</fullName>
    </submittedName>
</protein>
<proteinExistence type="predicted"/>
<dbReference type="Pfam" id="PF03419">
    <property type="entry name" value="Peptidase_U4"/>
    <property type="match status" value="1"/>
</dbReference>
<dbReference type="GO" id="GO:0004190">
    <property type="term" value="F:aspartic-type endopeptidase activity"/>
    <property type="evidence" value="ECO:0007669"/>
    <property type="project" value="InterPro"/>
</dbReference>
<keyword evidence="1" id="KW-1133">Transmembrane helix</keyword>
<gene>
    <name evidence="2" type="ORF">RBATCC27255_00319</name>
</gene>
<dbReference type="AlphaFoldDB" id="A0A2N0UZF1"/>
<dbReference type="InterPro" id="IPR005081">
    <property type="entry name" value="SpoIIGA"/>
</dbReference>
<dbReference type="GO" id="GO:0006508">
    <property type="term" value="P:proteolysis"/>
    <property type="evidence" value="ECO:0007669"/>
    <property type="project" value="InterPro"/>
</dbReference>
<keyword evidence="1" id="KW-0812">Transmembrane</keyword>
<organism evidence="2 3">
    <name type="scientific">Ruminococcus bromii</name>
    <dbReference type="NCBI Taxonomy" id="40518"/>
    <lineage>
        <taxon>Bacteria</taxon>
        <taxon>Bacillati</taxon>
        <taxon>Bacillota</taxon>
        <taxon>Clostridia</taxon>
        <taxon>Eubacteriales</taxon>
        <taxon>Oscillospiraceae</taxon>
        <taxon>Ruminococcus</taxon>
    </lineage>
</organism>
<keyword evidence="3" id="KW-1185">Reference proteome</keyword>
<dbReference type="RefSeq" id="WP_101028445.1">
    <property type="nucleotide sequence ID" value="NZ_CABMMZ010000026.1"/>
</dbReference>
<evidence type="ECO:0000313" key="2">
    <source>
        <dbReference type="EMBL" id="PKD32371.1"/>
    </source>
</evidence>
<feature type="transmembrane region" description="Helical" evidence="1">
    <location>
        <begin position="59"/>
        <end position="78"/>
    </location>
</feature>
<sequence length="267" mass="29811">MKSVYIDVLFTVNIFIDFILILCTKKALCINTSFKRMLFASLFGGVQSLIALLPPLPFILNIPIDILCAAAIVFFAFGKAPPKKFIKRTAVFLSLSFSFCGIMLFLYNAFKPKGMEVYNDIVYFNISPVLLIILTLVCYYILRLVKILTKSGNSSDICKVEIKVNEKVFFFSAKADTGCNLTEPFSGNYVIVAERKLFDGFVPSETKTRVIPFESLGGNGIVKGFPPDEVKIDGRKIDNNIYIGICDNVLKGDVEAIIPYELLKLTE</sequence>
<keyword evidence="1" id="KW-0472">Membrane</keyword>
<reference evidence="2" key="1">
    <citation type="journal article" date="2018" name="Environ. Microbiol.">
        <title>Sporulation capability and amylosome conservation among diverse human colonic and rumen isolates of the keystone starch-degrader Ruminococcus bromii.</title>
        <authorList>
            <person name="Mukhopadhya I."/>
            <person name="Morais S."/>
            <person name="Laverde-Gomez J."/>
            <person name="Sheridan P.O."/>
            <person name="Walker A.W."/>
            <person name="Kelly W."/>
            <person name="Klieve A.V."/>
            <person name="Ouwerkerk D."/>
            <person name="Duncan S.H."/>
            <person name="Louis P."/>
            <person name="Koropatkin N."/>
            <person name="Cockburn D."/>
            <person name="Kibler R."/>
            <person name="Cooper P.J."/>
            <person name="Sandoval C."/>
            <person name="Crost E."/>
            <person name="Juge N."/>
            <person name="Bayer E.A."/>
            <person name="Flint H.J."/>
        </authorList>
    </citation>
    <scope>NUCLEOTIDE SEQUENCE [LARGE SCALE GENOMIC DNA]</scope>
    <source>
        <strain evidence="2">ATCC 27255</strain>
    </source>
</reference>
<feature type="transmembrane region" description="Helical" evidence="1">
    <location>
        <begin position="36"/>
        <end position="53"/>
    </location>
</feature>
<evidence type="ECO:0000313" key="3">
    <source>
        <dbReference type="Proteomes" id="UP000233425"/>
    </source>
</evidence>
<feature type="transmembrane region" description="Helical" evidence="1">
    <location>
        <begin position="6"/>
        <end position="24"/>
    </location>
</feature>
<name>A0A2N0UZF1_9FIRM</name>
<feature type="transmembrane region" description="Helical" evidence="1">
    <location>
        <begin position="90"/>
        <end position="110"/>
    </location>
</feature>
<accession>A0A2N0UZF1</accession>
<dbReference type="EMBL" id="NNSR01000026">
    <property type="protein sequence ID" value="PKD32371.1"/>
    <property type="molecule type" value="Genomic_DNA"/>
</dbReference>